<keyword evidence="9 13" id="KW-1133">Transmembrane helix</keyword>
<keyword evidence="17" id="KW-1185">Reference proteome</keyword>
<dbReference type="InterPro" id="IPR052168">
    <property type="entry name" value="Cytochrome_b561_oxidase"/>
</dbReference>
<evidence type="ECO:0000256" key="10">
    <source>
        <dbReference type="ARBA" id="ARBA00023004"/>
    </source>
</evidence>
<sequence>MQWHPVLKSLHWLMAVLLLAMLAMGFTMSRLAHAAATTGDYSVTLLGLSIFDAFQLHKSIGVLLFALLVARGVIRFATKAPHHAHLKPIERRAAALVHLGLYCLMLTMPITGWLLASSSPLGIPTIVFGLFSLPHPIHPSTGAEMLFGWLHFLGGCALGALAAMHIAAALKHHFVDRDDVLTSMLPALLRLRERRKP</sequence>
<evidence type="ECO:0000256" key="8">
    <source>
        <dbReference type="ARBA" id="ARBA00022982"/>
    </source>
</evidence>
<feature type="transmembrane region" description="Helical" evidence="13">
    <location>
        <begin position="58"/>
        <end position="74"/>
    </location>
</feature>
<feature type="transmembrane region" description="Helical" evidence="13">
    <location>
        <begin position="149"/>
        <end position="170"/>
    </location>
</feature>
<evidence type="ECO:0000259" key="15">
    <source>
        <dbReference type="Pfam" id="PF01292"/>
    </source>
</evidence>
<accession>A0ABZ2V6C2</accession>
<evidence type="ECO:0000313" key="16">
    <source>
        <dbReference type="EMBL" id="WZC49451.1"/>
    </source>
</evidence>
<comment type="cofactor">
    <cofactor evidence="1">
        <name>heme b</name>
        <dbReference type="ChEBI" id="CHEBI:60344"/>
    </cofactor>
</comment>
<dbReference type="InterPro" id="IPR016174">
    <property type="entry name" value="Di-haem_cyt_TM"/>
</dbReference>
<comment type="subcellular location">
    <subcellularLocation>
        <location evidence="2">Cell membrane</location>
        <topology evidence="2">Multi-pass membrane protein</topology>
    </subcellularLocation>
</comment>
<dbReference type="EMBL" id="CP150951">
    <property type="protein sequence ID" value="WZC49451.1"/>
    <property type="molecule type" value="Genomic_DNA"/>
</dbReference>
<organism evidence="16 17">
    <name type="scientific">Yoonia phaeophyticola</name>
    <dbReference type="NCBI Taxonomy" id="3137369"/>
    <lineage>
        <taxon>Bacteria</taxon>
        <taxon>Pseudomonadati</taxon>
        <taxon>Pseudomonadota</taxon>
        <taxon>Alphaproteobacteria</taxon>
        <taxon>Rhodobacterales</taxon>
        <taxon>Paracoccaceae</taxon>
        <taxon>Yoonia</taxon>
    </lineage>
</organism>
<dbReference type="InterPro" id="IPR011577">
    <property type="entry name" value="Cyt_b561_bac/Ni-Hgenase"/>
</dbReference>
<evidence type="ECO:0000313" key="17">
    <source>
        <dbReference type="Proteomes" id="UP001440612"/>
    </source>
</evidence>
<keyword evidence="3" id="KW-0813">Transport</keyword>
<dbReference type="PANTHER" id="PTHR30529">
    <property type="entry name" value="CYTOCHROME B561"/>
    <property type="match status" value="1"/>
</dbReference>
<keyword evidence="4" id="KW-1003">Cell membrane</keyword>
<feature type="domain" description="Cytochrome b561 bacterial/Ni-hydrogenase" evidence="15">
    <location>
        <begin position="3"/>
        <end position="186"/>
    </location>
</feature>
<feature type="signal peptide" evidence="14">
    <location>
        <begin position="1"/>
        <end position="34"/>
    </location>
</feature>
<evidence type="ECO:0000256" key="11">
    <source>
        <dbReference type="ARBA" id="ARBA00023136"/>
    </source>
</evidence>
<keyword evidence="5" id="KW-0349">Heme</keyword>
<evidence type="ECO:0000256" key="3">
    <source>
        <dbReference type="ARBA" id="ARBA00022448"/>
    </source>
</evidence>
<dbReference type="SUPFAM" id="SSF81342">
    <property type="entry name" value="Transmembrane di-heme cytochromes"/>
    <property type="match status" value="1"/>
</dbReference>
<keyword evidence="10" id="KW-0408">Iron</keyword>
<keyword evidence="8" id="KW-0249">Electron transport</keyword>
<keyword evidence="6 13" id="KW-0812">Transmembrane</keyword>
<keyword evidence="7" id="KW-0479">Metal-binding</keyword>
<dbReference type="PANTHER" id="PTHR30529:SF1">
    <property type="entry name" value="CYTOCHROME B561 HOMOLOG 2"/>
    <property type="match status" value="1"/>
</dbReference>
<dbReference type="RefSeq" id="WP_341367561.1">
    <property type="nucleotide sequence ID" value="NZ_CP150951.2"/>
</dbReference>
<keyword evidence="14" id="KW-0732">Signal</keyword>
<evidence type="ECO:0000256" key="7">
    <source>
        <dbReference type="ARBA" id="ARBA00022723"/>
    </source>
</evidence>
<evidence type="ECO:0000256" key="5">
    <source>
        <dbReference type="ARBA" id="ARBA00022617"/>
    </source>
</evidence>
<evidence type="ECO:0000256" key="14">
    <source>
        <dbReference type="SAM" id="SignalP"/>
    </source>
</evidence>
<dbReference type="Pfam" id="PF01292">
    <property type="entry name" value="Ni_hydr_CYTB"/>
    <property type="match status" value="1"/>
</dbReference>
<name>A0ABZ2V6C2_9RHOB</name>
<evidence type="ECO:0000256" key="2">
    <source>
        <dbReference type="ARBA" id="ARBA00004651"/>
    </source>
</evidence>
<evidence type="ECO:0000256" key="13">
    <source>
        <dbReference type="SAM" id="Phobius"/>
    </source>
</evidence>
<feature type="chain" id="PRO_5045663917" evidence="14">
    <location>
        <begin position="35"/>
        <end position="197"/>
    </location>
</feature>
<evidence type="ECO:0000256" key="12">
    <source>
        <dbReference type="ARBA" id="ARBA00037975"/>
    </source>
</evidence>
<reference evidence="17" key="1">
    <citation type="submission" date="2024-04" db="EMBL/GenBank/DDBJ databases">
        <title>Phylogenomic analyses of a clade within the roseobacter group suggest taxonomic reassignments of species of the genera Aestuariivita, Citreicella, Loktanella, Nautella, Pelagibaca, Ruegeria, Thalassobius, Thiobacimonas and Tropicibacter, and the proposal o.</title>
        <authorList>
            <person name="Jeon C.O."/>
        </authorList>
    </citation>
    <scope>NUCLEOTIDE SEQUENCE [LARGE SCALE GENOMIC DNA]</scope>
    <source>
        <strain evidence="17">BS5-3</strain>
    </source>
</reference>
<keyword evidence="11 13" id="KW-0472">Membrane</keyword>
<dbReference type="Proteomes" id="UP001440612">
    <property type="component" value="Chromosome"/>
</dbReference>
<protein>
    <submittedName>
        <fullName evidence="16">Cytochrome b</fullName>
    </submittedName>
</protein>
<dbReference type="Gene3D" id="1.20.950.20">
    <property type="entry name" value="Transmembrane di-heme cytochromes, Chain C"/>
    <property type="match status" value="1"/>
</dbReference>
<evidence type="ECO:0000256" key="6">
    <source>
        <dbReference type="ARBA" id="ARBA00022692"/>
    </source>
</evidence>
<evidence type="ECO:0000256" key="1">
    <source>
        <dbReference type="ARBA" id="ARBA00001970"/>
    </source>
</evidence>
<evidence type="ECO:0000256" key="9">
    <source>
        <dbReference type="ARBA" id="ARBA00022989"/>
    </source>
</evidence>
<comment type="similarity">
    <text evidence="12">Belongs to the cytochrome b561 family.</text>
</comment>
<feature type="transmembrane region" description="Helical" evidence="13">
    <location>
        <begin position="95"/>
        <end position="116"/>
    </location>
</feature>
<evidence type="ECO:0000256" key="4">
    <source>
        <dbReference type="ARBA" id="ARBA00022475"/>
    </source>
</evidence>
<proteinExistence type="inferred from homology"/>
<gene>
    <name evidence="16" type="ORF">AABB29_01975</name>
</gene>